<protein>
    <recommendedName>
        <fullName evidence="7">WRKY domain-containing protein</fullName>
    </recommendedName>
</protein>
<dbReference type="SMART" id="SM00774">
    <property type="entry name" value="WRKY"/>
    <property type="match status" value="1"/>
</dbReference>
<dbReference type="SUPFAM" id="SSF118290">
    <property type="entry name" value="WRKY DNA-binding domain"/>
    <property type="match status" value="1"/>
</dbReference>
<name>A0A7N0VBG2_KALFE</name>
<feature type="compositionally biased region" description="Low complexity" evidence="6">
    <location>
        <begin position="86"/>
        <end position="98"/>
    </location>
</feature>
<evidence type="ECO:0000256" key="4">
    <source>
        <dbReference type="ARBA" id="ARBA00023163"/>
    </source>
</evidence>
<proteinExistence type="predicted"/>
<dbReference type="GO" id="GO:0005634">
    <property type="term" value="C:nucleus"/>
    <property type="evidence" value="ECO:0007669"/>
    <property type="project" value="UniProtKB-SubCell"/>
</dbReference>
<dbReference type="GO" id="GO:0043565">
    <property type="term" value="F:sequence-specific DNA binding"/>
    <property type="evidence" value="ECO:0007669"/>
    <property type="project" value="InterPro"/>
</dbReference>
<feature type="domain" description="WRKY" evidence="7">
    <location>
        <begin position="114"/>
        <end position="159"/>
    </location>
</feature>
<evidence type="ECO:0000256" key="3">
    <source>
        <dbReference type="ARBA" id="ARBA00023125"/>
    </source>
</evidence>
<comment type="subcellular location">
    <subcellularLocation>
        <location evidence="1">Nucleus</location>
    </subcellularLocation>
</comment>
<evidence type="ECO:0000256" key="2">
    <source>
        <dbReference type="ARBA" id="ARBA00023015"/>
    </source>
</evidence>
<dbReference type="Gene3D" id="2.20.25.80">
    <property type="entry name" value="WRKY domain"/>
    <property type="match status" value="1"/>
</dbReference>
<evidence type="ECO:0000256" key="1">
    <source>
        <dbReference type="ARBA" id="ARBA00004123"/>
    </source>
</evidence>
<keyword evidence="9" id="KW-1185">Reference proteome</keyword>
<dbReference type="PROSITE" id="PS50811">
    <property type="entry name" value="WRKY"/>
    <property type="match status" value="1"/>
</dbReference>
<reference evidence="8" key="1">
    <citation type="submission" date="2021-01" db="UniProtKB">
        <authorList>
            <consortium name="EnsemblPlants"/>
        </authorList>
    </citation>
    <scope>IDENTIFICATION</scope>
</reference>
<dbReference type="InterPro" id="IPR003657">
    <property type="entry name" value="WRKY_dom"/>
</dbReference>
<keyword evidence="5" id="KW-0539">Nucleus</keyword>
<dbReference type="InterPro" id="IPR044810">
    <property type="entry name" value="WRKY_plant"/>
</dbReference>
<dbReference type="PANTHER" id="PTHR31282">
    <property type="entry name" value="WRKY TRANSCRIPTION FACTOR 21-RELATED"/>
    <property type="match status" value="1"/>
</dbReference>
<dbReference type="OMA" id="SENAQCC"/>
<dbReference type="Pfam" id="PF03106">
    <property type="entry name" value="WRKY"/>
    <property type="match status" value="1"/>
</dbReference>
<evidence type="ECO:0000313" key="9">
    <source>
        <dbReference type="Proteomes" id="UP000594263"/>
    </source>
</evidence>
<sequence>MNPCGTGRCRSDDRELFRVGDELRQGRQAATDLLGLMRQQEYLSAAANATSSDPALGLAMKIVDSFSNSLSMLGCQDPAAMGGGSSESNNKRSSSSSGGRKRNKPRKADSWTEVTSALIDDGHAWRKYGQKPILNAKHPRNYFRCTSKPDCQALKRVQKMDDNDDDDRPMYKIIHTGLHTCLKPLNPSNVFGDMDSSIYLNFEISEQRNNKEPSDSLEILATLSPEFTVREVSKDNQTGSSSTPLSENAETDTSPSENAQCCFDDFDYLIGSLEFNEYALSGAALRF</sequence>
<evidence type="ECO:0000256" key="5">
    <source>
        <dbReference type="ARBA" id="ARBA00023242"/>
    </source>
</evidence>
<dbReference type="GO" id="GO:0003700">
    <property type="term" value="F:DNA-binding transcription factor activity"/>
    <property type="evidence" value="ECO:0007669"/>
    <property type="project" value="InterPro"/>
</dbReference>
<feature type="compositionally biased region" description="Polar residues" evidence="6">
    <location>
        <begin position="235"/>
        <end position="257"/>
    </location>
</feature>
<evidence type="ECO:0000313" key="8">
    <source>
        <dbReference type="EnsemblPlants" id="Kaladp0515s0174.1.v1.1"/>
    </source>
</evidence>
<evidence type="ECO:0000259" key="7">
    <source>
        <dbReference type="PROSITE" id="PS50811"/>
    </source>
</evidence>
<evidence type="ECO:0000256" key="6">
    <source>
        <dbReference type="SAM" id="MobiDB-lite"/>
    </source>
</evidence>
<feature type="region of interest" description="Disordered" evidence="6">
    <location>
        <begin position="231"/>
        <end position="257"/>
    </location>
</feature>
<keyword evidence="2" id="KW-0805">Transcription regulation</keyword>
<keyword evidence="3" id="KW-0238">DNA-binding</keyword>
<dbReference type="Proteomes" id="UP000594263">
    <property type="component" value="Unplaced"/>
</dbReference>
<dbReference type="EnsemblPlants" id="Kaladp0515s0174.1.v1.1">
    <property type="protein sequence ID" value="Kaladp0515s0174.1.v1.1"/>
    <property type="gene ID" value="Kaladp0515s0174.v1.1"/>
</dbReference>
<dbReference type="AlphaFoldDB" id="A0A7N0VBG2"/>
<dbReference type="Gramene" id="Kaladp0515s0174.1.v1.1">
    <property type="protein sequence ID" value="Kaladp0515s0174.1.v1.1"/>
    <property type="gene ID" value="Kaladp0515s0174.v1.1"/>
</dbReference>
<organism evidence="8 9">
    <name type="scientific">Kalanchoe fedtschenkoi</name>
    <name type="common">Lavender scallops</name>
    <name type="synonym">South American air plant</name>
    <dbReference type="NCBI Taxonomy" id="63787"/>
    <lineage>
        <taxon>Eukaryota</taxon>
        <taxon>Viridiplantae</taxon>
        <taxon>Streptophyta</taxon>
        <taxon>Embryophyta</taxon>
        <taxon>Tracheophyta</taxon>
        <taxon>Spermatophyta</taxon>
        <taxon>Magnoliopsida</taxon>
        <taxon>eudicotyledons</taxon>
        <taxon>Gunneridae</taxon>
        <taxon>Pentapetalae</taxon>
        <taxon>Saxifragales</taxon>
        <taxon>Crassulaceae</taxon>
        <taxon>Kalanchoe</taxon>
    </lineage>
</organism>
<accession>A0A7N0VBG2</accession>
<dbReference type="InterPro" id="IPR036576">
    <property type="entry name" value="WRKY_dom_sf"/>
</dbReference>
<feature type="region of interest" description="Disordered" evidence="6">
    <location>
        <begin position="77"/>
        <end position="110"/>
    </location>
</feature>
<keyword evidence="4" id="KW-0804">Transcription</keyword>